<dbReference type="Gene3D" id="3.30.160.60">
    <property type="entry name" value="Classic Zinc Finger"/>
    <property type="match status" value="4"/>
</dbReference>
<reference evidence="10" key="1">
    <citation type="journal article" date="2023" name="G3 (Bethesda)">
        <title>Whole genome assembly and annotation of the endangered Caribbean coral Acropora cervicornis.</title>
        <authorList>
            <person name="Selwyn J.D."/>
            <person name="Vollmer S.V."/>
        </authorList>
    </citation>
    <scope>NUCLEOTIDE SEQUENCE</scope>
    <source>
        <strain evidence="10">K2</strain>
    </source>
</reference>
<keyword evidence="2" id="KW-0479">Metal-binding</keyword>
<proteinExistence type="predicted"/>
<keyword evidence="6" id="KW-0539">Nucleus</keyword>
<evidence type="ECO:0000256" key="7">
    <source>
        <dbReference type="PROSITE-ProRule" id="PRU00042"/>
    </source>
</evidence>
<evidence type="ECO:0000256" key="5">
    <source>
        <dbReference type="ARBA" id="ARBA00022833"/>
    </source>
</evidence>
<dbReference type="GO" id="GO:0008270">
    <property type="term" value="F:zinc ion binding"/>
    <property type="evidence" value="ECO:0007669"/>
    <property type="project" value="UniProtKB-KW"/>
</dbReference>
<evidence type="ECO:0000313" key="10">
    <source>
        <dbReference type="EMBL" id="KAK2551516.1"/>
    </source>
</evidence>
<dbReference type="SMART" id="SM00355">
    <property type="entry name" value="ZnF_C2H2"/>
    <property type="match status" value="4"/>
</dbReference>
<feature type="domain" description="Matrin-type" evidence="9">
    <location>
        <begin position="73"/>
        <end position="103"/>
    </location>
</feature>
<dbReference type="Proteomes" id="UP001249851">
    <property type="component" value="Unassembled WGS sequence"/>
</dbReference>
<dbReference type="SUPFAM" id="SSF57667">
    <property type="entry name" value="beta-beta-alpha zinc fingers"/>
    <property type="match status" value="4"/>
</dbReference>
<keyword evidence="11" id="KW-1185">Reference proteome</keyword>
<evidence type="ECO:0000256" key="1">
    <source>
        <dbReference type="ARBA" id="ARBA00004123"/>
    </source>
</evidence>
<reference evidence="10" key="2">
    <citation type="journal article" date="2023" name="Science">
        <title>Genomic signatures of disease resistance in endangered staghorn corals.</title>
        <authorList>
            <person name="Vollmer S.V."/>
            <person name="Selwyn J.D."/>
            <person name="Despard B.A."/>
            <person name="Roesel C.L."/>
        </authorList>
    </citation>
    <scope>NUCLEOTIDE SEQUENCE</scope>
    <source>
        <strain evidence="10">K2</strain>
    </source>
</reference>
<keyword evidence="3" id="KW-0677">Repeat</keyword>
<dbReference type="PROSITE" id="PS50157">
    <property type="entry name" value="ZINC_FINGER_C2H2_2"/>
    <property type="match status" value="1"/>
</dbReference>
<keyword evidence="5" id="KW-0862">Zinc</keyword>
<evidence type="ECO:0000256" key="4">
    <source>
        <dbReference type="ARBA" id="ARBA00022771"/>
    </source>
</evidence>
<name>A0AAD9PYR9_ACRCE</name>
<dbReference type="GO" id="GO:0003676">
    <property type="term" value="F:nucleic acid binding"/>
    <property type="evidence" value="ECO:0007669"/>
    <property type="project" value="InterPro"/>
</dbReference>
<dbReference type="GO" id="GO:0005634">
    <property type="term" value="C:nucleus"/>
    <property type="evidence" value="ECO:0007669"/>
    <property type="project" value="UniProtKB-SubCell"/>
</dbReference>
<comment type="subcellular location">
    <subcellularLocation>
        <location evidence="1">Nucleus</location>
    </subcellularLocation>
</comment>
<dbReference type="InterPro" id="IPR003604">
    <property type="entry name" value="Matrin/U1-like-C_Znf_C2H2"/>
</dbReference>
<dbReference type="PANTHER" id="PTHR46144">
    <property type="entry name" value="ZINC FINGER PROTEIN 385B-LIKE"/>
    <property type="match status" value="1"/>
</dbReference>
<evidence type="ECO:0000259" key="9">
    <source>
        <dbReference type="PROSITE" id="PS50171"/>
    </source>
</evidence>
<dbReference type="EMBL" id="JARQWQ010000097">
    <property type="protein sequence ID" value="KAK2551516.1"/>
    <property type="molecule type" value="Genomic_DNA"/>
</dbReference>
<protein>
    <submittedName>
        <fullName evidence="10">Zinc finger protein 385D</fullName>
    </submittedName>
</protein>
<dbReference type="InterPro" id="IPR022755">
    <property type="entry name" value="Znf_C2H2_jaz"/>
</dbReference>
<dbReference type="Pfam" id="PF12874">
    <property type="entry name" value="zf-met"/>
    <property type="match status" value="2"/>
</dbReference>
<evidence type="ECO:0000313" key="11">
    <source>
        <dbReference type="Proteomes" id="UP001249851"/>
    </source>
</evidence>
<gene>
    <name evidence="10" type="ORF">P5673_027706</name>
</gene>
<sequence>MAAFGNNTFQHQSRSIFEKNPSTVSYTNPILSTNHSLQTISDTQTLAIERKRKASEQNGCNQLPIKMNATQQFFCEVCNLQLNSLSQAAQHRQGKSHQINVKKNDIFDSLFCEVSKETSGKADISRKCIICNKNFNSNTQAGQHFNGQSHKRKIIQSATVSSITSSCSSSPEACVGSSTQKLLDNLTKQKLEEGKTLLLHHTVMGTNTSEVTHLSENKGLNELYCEFCGLEANSKLQMQMHLQGTKHKNAVTTSALLTACDGTKKGMFYCFQCHMNFNSQSQLEQHTSSHKHQKKVNLRNQIAGQSRQREMTWDCEHGQRGISEGSRGIVSCRVRDGSLVMVPAISTSFITASSPGPHPSNSSVGWTDHGYSVSVINSGVYS</sequence>
<dbReference type="InterPro" id="IPR036236">
    <property type="entry name" value="Znf_C2H2_sf"/>
</dbReference>
<dbReference type="AlphaFoldDB" id="A0AAD9PYR9"/>
<keyword evidence="4 7" id="KW-0863">Zinc-finger</keyword>
<dbReference type="SMART" id="SM00451">
    <property type="entry name" value="ZnF_U1"/>
    <property type="match status" value="4"/>
</dbReference>
<feature type="domain" description="C2H2-type" evidence="8">
    <location>
        <begin position="268"/>
        <end position="295"/>
    </location>
</feature>
<comment type="caution">
    <text evidence="10">The sequence shown here is derived from an EMBL/GenBank/DDBJ whole genome shotgun (WGS) entry which is preliminary data.</text>
</comment>
<evidence type="ECO:0000259" key="8">
    <source>
        <dbReference type="PROSITE" id="PS50157"/>
    </source>
</evidence>
<dbReference type="InterPro" id="IPR051868">
    <property type="entry name" value="ZN346_ZMAT4"/>
</dbReference>
<dbReference type="PANTHER" id="PTHR46144:SF6">
    <property type="entry name" value="C2H2-TYPE DOMAIN-CONTAINING PROTEIN"/>
    <property type="match status" value="1"/>
</dbReference>
<dbReference type="Pfam" id="PF12171">
    <property type="entry name" value="zf-C2H2_jaz"/>
    <property type="match status" value="2"/>
</dbReference>
<accession>A0AAD9PYR9</accession>
<evidence type="ECO:0000256" key="6">
    <source>
        <dbReference type="ARBA" id="ARBA00023242"/>
    </source>
</evidence>
<organism evidence="10 11">
    <name type="scientific">Acropora cervicornis</name>
    <name type="common">Staghorn coral</name>
    <dbReference type="NCBI Taxonomy" id="6130"/>
    <lineage>
        <taxon>Eukaryota</taxon>
        <taxon>Metazoa</taxon>
        <taxon>Cnidaria</taxon>
        <taxon>Anthozoa</taxon>
        <taxon>Hexacorallia</taxon>
        <taxon>Scleractinia</taxon>
        <taxon>Astrocoeniina</taxon>
        <taxon>Acroporidae</taxon>
        <taxon>Acropora</taxon>
    </lineage>
</organism>
<dbReference type="PROSITE" id="PS50171">
    <property type="entry name" value="ZF_MATRIN"/>
    <property type="match status" value="1"/>
</dbReference>
<dbReference type="PROSITE" id="PS00028">
    <property type="entry name" value="ZINC_FINGER_C2H2_1"/>
    <property type="match status" value="3"/>
</dbReference>
<dbReference type="InterPro" id="IPR013087">
    <property type="entry name" value="Znf_C2H2_type"/>
</dbReference>
<dbReference type="InterPro" id="IPR000690">
    <property type="entry name" value="Matrin/U1-C_Znf_C2H2"/>
</dbReference>
<evidence type="ECO:0000256" key="2">
    <source>
        <dbReference type="ARBA" id="ARBA00022723"/>
    </source>
</evidence>
<evidence type="ECO:0000256" key="3">
    <source>
        <dbReference type="ARBA" id="ARBA00022737"/>
    </source>
</evidence>